<comment type="caution">
    <text evidence="4">The sequence shown here is derived from an EMBL/GenBank/DDBJ whole genome shotgun (WGS) entry which is preliminary data.</text>
</comment>
<feature type="region of interest" description="Disordered" evidence="2">
    <location>
        <begin position="624"/>
        <end position="646"/>
    </location>
</feature>
<evidence type="ECO:0000259" key="3">
    <source>
        <dbReference type="Pfam" id="PF09159"/>
    </source>
</evidence>
<name>A0ABR4GR35_9EURO</name>
<accession>A0ABR4GR35</accession>
<keyword evidence="5" id="KW-1185">Reference proteome</keyword>
<dbReference type="PANTHER" id="PTHR12832">
    <property type="entry name" value="TESTIS-SPECIFIC PROTEIN PBS13 T-COMPLEX 11"/>
    <property type="match status" value="1"/>
</dbReference>
<feature type="region of interest" description="Disordered" evidence="2">
    <location>
        <begin position="928"/>
        <end position="956"/>
    </location>
</feature>
<dbReference type="InterPro" id="IPR012337">
    <property type="entry name" value="RNaseH-like_sf"/>
</dbReference>
<evidence type="ECO:0000256" key="2">
    <source>
        <dbReference type="SAM" id="MobiDB-lite"/>
    </source>
</evidence>
<dbReference type="CDD" id="cd16963">
    <property type="entry name" value="CCE1"/>
    <property type="match status" value="1"/>
</dbReference>
<sequence>MDLQKTKEAHHTAGKKEEGTECPLELYKGNSHSKNSPKNDSLNHHSEANKTKESASGSHRPQNGELYTPDSDQVTTRLSTASALSIAPSELSFTSPRAIEIPPSLRLSSRDARLLASANMNPPVTKGTLSELDLPCIMNNINLRIDANFDRDLHFKPDCDGEKGRKKRKDAADYWEAMAVEIVDNKAQPGSQDKRRTFEPRLPALFETLQDVLKTLVPERDHPSIMQNLEVALLMQQIQKGVLDMVGVAKWLAALLKTHCAPMRDDWADSMVDQITSGSQSQNPSEIVHGLHTLFGILEAMKLDVANHQIRAFRVLLIEDTIPFLQTYFKSKVERDNFHVESSREWYLNLREQELRRMENPTQTDGFWPLSLLLQGLSEYLLQFDNPEGFPETFIFDSDRLWGLRACLQNAINLEICWYILERYVQSHKRHIPSPERTCATFRSRVGTLMEENEDCARGSPRWLKNVRSIALEIARFANMACCGDVRIEDDVIERMLEWNLSNDGDLFRASQDMLRQKLLYTTFGLAKRYLSMSPLAICEAQRHSPHGSFDQQHYDIERIATRLAHIAVLHWRVWAPILYVRESMPPTDGSITQKTGLPTSGTKPVLVAGLECGLAPYRARLPLQKEKTGENGKHGKGQREKRQETRELSILSIDMGIRNLAFVHLRCDPFSSSISPHQGAGLADVDRGKNDDKIVLNAWRRISLPFSRPYTVKEFEAYLNTPLGVSESQPESDCESEPLSHSRTPTAQKNKKEKESFSLPIYAAHAHSIISTLLSRYNPTHILIERQRFRSGGGSAVQEWSLRVGVFEGMLWAVLGTLRAQSQARLSIQGVLGRDGPEPTWPAVISIEPGRVGRYWMPQGASTDLNTAATDASGKPKKRTTSREGKKFKINLVGSWLENGSFAVGVDAVEPWVETYMSKWKKEKKPVKTRSVAKSKSKKGNPTDEDADDSEKGGVVDIGKLDDLADCLVQGITWLEWEGMRERVARDGIGAAGLELP</sequence>
<feature type="compositionally biased region" description="Basic residues" evidence="2">
    <location>
        <begin position="928"/>
        <end position="940"/>
    </location>
</feature>
<evidence type="ECO:0000256" key="1">
    <source>
        <dbReference type="ARBA" id="ARBA00010954"/>
    </source>
</evidence>
<evidence type="ECO:0000313" key="4">
    <source>
        <dbReference type="EMBL" id="KAL2801462.1"/>
    </source>
</evidence>
<feature type="compositionally biased region" description="Basic and acidic residues" evidence="2">
    <location>
        <begin position="41"/>
        <end position="53"/>
    </location>
</feature>
<feature type="region of interest" description="Disordered" evidence="2">
    <location>
        <begin position="725"/>
        <end position="753"/>
    </location>
</feature>
<protein>
    <submittedName>
        <fullName evidence="4">T-complex protein 11-domain-containing protein</fullName>
    </submittedName>
</protein>
<feature type="compositionally biased region" description="Basic and acidic residues" evidence="2">
    <location>
        <begin position="1"/>
        <end position="19"/>
    </location>
</feature>
<comment type="similarity">
    <text evidence="1">Belongs to the TCP11 family.</text>
</comment>
<feature type="region of interest" description="Disordered" evidence="2">
    <location>
        <begin position="1"/>
        <end position="71"/>
    </location>
</feature>
<dbReference type="Pfam" id="PF09159">
    <property type="entry name" value="Ydc2-catalyt"/>
    <property type="match status" value="1"/>
</dbReference>
<dbReference type="InterPro" id="IPR015242">
    <property type="entry name" value="Ydc2_cat"/>
</dbReference>
<dbReference type="EMBL" id="JBFTWV010000001">
    <property type="protein sequence ID" value="KAL2801462.1"/>
    <property type="molecule type" value="Genomic_DNA"/>
</dbReference>
<dbReference type="PANTHER" id="PTHR12832:SF11">
    <property type="entry name" value="LD23868P"/>
    <property type="match status" value="1"/>
</dbReference>
<proteinExistence type="inferred from homology"/>
<dbReference type="Gene3D" id="3.30.420.10">
    <property type="entry name" value="Ribonuclease H-like superfamily/Ribonuclease H"/>
    <property type="match status" value="1"/>
</dbReference>
<feature type="region of interest" description="Disordered" evidence="2">
    <location>
        <begin position="865"/>
        <end position="884"/>
    </location>
</feature>
<dbReference type="SUPFAM" id="SSF53098">
    <property type="entry name" value="Ribonuclease H-like"/>
    <property type="match status" value="1"/>
</dbReference>
<gene>
    <name evidence="4" type="ORF">BJX66DRAFT_321221</name>
</gene>
<dbReference type="Pfam" id="PF05794">
    <property type="entry name" value="Tcp11"/>
    <property type="match status" value="1"/>
</dbReference>
<evidence type="ECO:0000313" key="5">
    <source>
        <dbReference type="Proteomes" id="UP001610563"/>
    </source>
</evidence>
<reference evidence="4 5" key="1">
    <citation type="submission" date="2024-07" db="EMBL/GenBank/DDBJ databases">
        <title>Section-level genome sequencing and comparative genomics of Aspergillus sections Usti and Cavernicolus.</title>
        <authorList>
            <consortium name="Lawrence Berkeley National Laboratory"/>
            <person name="Nybo J.L."/>
            <person name="Vesth T.C."/>
            <person name="Theobald S."/>
            <person name="Frisvad J.C."/>
            <person name="Larsen T.O."/>
            <person name="Kjaerboelling I."/>
            <person name="Rothschild-Mancinelli K."/>
            <person name="Lyhne E.K."/>
            <person name="Kogle M.E."/>
            <person name="Barry K."/>
            <person name="Clum A."/>
            <person name="Na H."/>
            <person name="Ledsgaard L."/>
            <person name="Lin J."/>
            <person name="Lipzen A."/>
            <person name="Kuo A."/>
            <person name="Riley R."/>
            <person name="Mondo S."/>
            <person name="Labutti K."/>
            <person name="Haridas S."/>
            <person name="Pangalinan J."/>
            <person name="Salamov A.A."/>
            <person name="Simmons B.A."/>
            <person name="Magnuson J.K."/>
            <person name="Chen J."/>
            <person name="Drula E."/>
            <person name="Henrissat B."/>
            <person name="Wiebenga A."/>
            <person name="Lubbers R.J."/>
            <person name="Gomes A.C."/>
            <person name="Makela M.R."/>
            <person name="Stajich J."/>
            <person name="Grigoriev I.V."/>
            <person name="Mortensen U.H."/>
            <person name="De Vries R.P."/>
            <person name="Baker S.E."/>
            <person name="Andersen M.R."/>
        </authorList>
    </citation>
    <scope>NUCLEOTIDE SEQUENCE [LARGE SCALE GENOMIC DNA]</scope>
    <source>
        <strain evidence="4 5">CBS 209.92</strain>
    </source>
</reference>
<feature type="compositionally biased region" description="Polar residues" evidence="2">
    <location>
        <begin position="30"/>
        <end position="40"/>
    </location>
</feature>
<organism evidence="4 5">
    <name type="scientific">Aspergillus keveii</name>
    <dbReference type="NCBI Taxonomy" id="714993"/>
    <lineage>
        <taxon>Eukaryota</taxon>
        <taxon>Fungi</taxon>
        <taxon>Dikarya</taxon>
        <taxon>Ascomycota</taxon>
        <taxon>Pezizomycotina</taxon>
        <taxon>Eurotiomycetes</taxon>
        <taxon>Eurotiomycetidae</taxon>
        <taxon>Eurotiales</taxon>
        <taxon>Aspergillaceae</taxon>
        <taxon>Aspergillus</taxon>
        <taxon>Aspergillus subgen. Nidulantes</taxon>
    </lineage>
</organism>
<feature type="domain" description="Mitochondrial resolvase Ydc2 catalytic" evidence="3">
    <location>
        <begin position="651"/>
        <end position="984"/>
    </location>
</feature>
<dbReference type="InterPro" id="IPR008862">
    <property type="entry name" value="Tcp11"/>
</dbReference>
<dbReference type="Proteomes" id="UP001610563">
    <property type="component" value="Unassembled WGS sequence"/>
</dbReference>
<feature type="compositionally biased region" description="Polar residues" evidence="2">
    <location>
        <begin position="740"/>
        <end position="749"/>
    </location>
</feature>
<dbReference type="InterPro" id="IPR036397">
    <property type="entry name" value="RNaseH_sf"/>
</dbReference>